<keyword evidence="2" id="KW-1185">Reference proteome</keyword>
<reference evidence="2" key="1">
    <citation type="journal article" date="2022" name="Mol. Ecol. Resour.">
        <title>The genomes of chicory, endive, great burdock and yacon provide insights into Asteraceae palaeo-polyploidization history and plant inulin production.</title>
        <authorList>
            <person name="Fan W."/>
            <person name="Wang S."/>
            <person name="Wang H."/>
            <person name="Wang A."/>
            <person name="Jiang F."/>
            <person name="Liu H."/>
            <person name="Zhao H."/>
            <person name="Xu D."/>
            <person name="Zhang Y."/>
        </authorList>
    </citation>
    <scope>NUCLEOTIDE SEQUENCE [LARGE SCALE GENOMIC DNA]</scope>
    <source>
        <strain evidence="2">cv. Punajuju</strain>
    </source>
</reference>
<name>A0ACB9H0I3_CICIN</name>
<gene>
    <name evidence="1" type="ORF">L2E82_01849</name>
</gene>
<comment type="caution">
    <text evidence="1">The sequence shown here is derived from an EMBL/GenBank/DDBJ whole genome shotgun (WGS) entry which is preliminary data.</text>
</comment>
<reference evidence="1 2" key="2">
    <citation type="journal article" date="2022" name="Mol. Ecol. Resour.">
        <title>The genomes of chicory, endive, great burdock and yacon provide insights into Asteraceae paleo-polyploidization history and plant inulin production.</title>
        <authorList>
            <person name="Fan W."/>
            <person name="Wang S."/>
            <person name="Wang H."/>
            <person name="Wang A."/>
            <person name="Jiang F."/>
            <person name="Liu H."/>
            <person name="Zhao H."/>
            <person name="Xu D."/>
            <person name="Zhang Y."/>
        </authorList>
    </citation>
    <scope>NUCLEOTIDE SEQUENCE [LARGE SCALE GENOMIC DNA]</scope>
    <source>
        <strain evidence="2">cv. Punajuju</strain>
        <tissue evidence="1">Leaves</tissue>
    </source>
</reference>
<accession>A0ACB9H0I3</accession>
<dbReference type="Proteomes" id="UP001055811">
    <property type="component" value="Linkage Group LG01"/>
</dbReference>
<protein>
    <submittedName>
        <fullName evidence="1">Uncharacterized protein</fullName>
    </submittedName>
</protein>
<evidence type="ECO:0000313" key="2">
    <source>
        <dbReference type="Proteomes" id="UP001055811"/>
    </source>
</evidence>
<organism evidence="1 2">
    <name type="scientific">Cichorium intybus</name>
    <name type="common">Chicory</name>
    <dbReference type="NCBI Taxonomy" id="13427"/>
    <lineage>
        <taxon>Eukaryota</taxon>
        <taxon>Viridiplantae</taxon>
        <taxon>Streptophyta</taxon>
        <taxon>Embryophyta</taxon>
        <taxon>Tracheophyta</taxon>
        <taxon>Spermatophyta</taxon>
        <taxon>Magnoliopsida</taxon>
        <taxon>eudicotyledons</taxon>
        <taxon>Gunneridae</taxon>
        <taxon>Pentapetalae</taxon>
        <taxon>asterids</taxon>
        <taxon>campanulids</taxon>
        <taxon>Asterales</taxon>
        <taxon>Asteraceae</taxon>
        <taxon>Cichorioideae</taxon>
        <taxon>Cichorieae</taxon>
        <taxon>Cichoriinae</taxon>
        <taxon>Cichorium</taxon>
    </lineage>
</organism>
<sequence>MAFRQVYSTCPSLLLRVASFFTLLLYHIPVSDSLSSSLSHTDNPGSWVDFKRDDGLKLAKGYRQWNLHRCTSSTARFLDPENKCRRMLLNTPRTEFMTPLLSDTPNTPSWLSISLSIKGKEFAVVTMIQLCEGVNGGRNRALLAGEGAIPPLVDLSQTGTATAKHKKLIWFLKVILGSVNMYGKSGALEDARKMFDNMPKRNLLTWNSMMVVYSLLLSTREGPPISSNFLLKADLAILLDLAKLVYRLRLLGDYNYSTCIAFVDFVMVREGFAQKIKDEEGEGCNIYGSSEVNKVAGNFHFIKSFHQSSIHIPDLLAFQESSYNV</sequence>
<evidence type="ECO:0000313" key="1">
    <source>
        <dbReference type="EMBL" id="KAI3789062.1"/>
    </source>
</evidence>
<dbReference type="EMBL" id="CM042009">
    <property type="protein sequence ID" value="KAI3789062.1"/>
    <property type="molecule type" value="Genomic_DNA"/>
</dbReference>
<proteinExistence type="predicted"/>